<dbReference type="Proteomes" id="UP000657421">
    <property type="component" value="Unassembled WGS sequence"/>
</dbReference>
<dbReference type="InterPro" id="IPR051448">
    <property type="entry name" value="CdaR-like_regulators"/>
</dbReference>
<organism evidence="2 3">
    <name type="scientific">Jingyaoa shaoxingensis</name>
    <dbReference type="NCBI Taxonomy" id="2763671"/>
    <lineage>
        <taxon>Bacteria</taxon>
        <taxon>Bacillati</taxon>
        <taxon>Bacillota</taxon>
        <taxon>Clostridia</taxon>
        <taxon>Lachnospirales</taxon>
        <taxon>Lachnospiraceae</taxon>
        <taxon>Jingyaoa</taxon>
    </lineage>
</organism>
<dbReference type="Gene3D" id="1.10.10.2840">
    <property type="entry name" value="PucR C-terminal helix-turn-helix domain"/>
    <property type="match status" value="1"/>
</dbReference>
<protein>
    <submittedName>
        <fullName evidence="2">Helix-turn-helix domain-containing protein</fullName>
    </submittedName>
</protein>
<name>A0ABR7N638_9FIRM</name>
<evidence type="ECO:0000259" key="1">
    <source>
        <dbReference type="Pfam" id="PF13556"/>
    </source>
</evidence>
<keyword evidence="3" id="KW-1185">Reference proteome</keyword>
<accession>A0ABR7N638</accession>
<dbReference type="PANTHER" id="PTHR33744:SF15">
    <property type="entry name" value="CARBOHYDRATE DIACID REGULATOR"/>
    <property type="match status" value="1"/>
</dbReference>
<comment type="caution">
    <text evidence="2">The sequence shown here is derived from an EMBL/GenBank/DDBJ whole genome shotgun (WGS) entry which is preliminary data.</text>
</comment>
<evidence type="ECO:0000313" key="3">
    <source>
        <dbReference type="Proteomes" id="UP000657421"/>
    </source>
</evidence>
<dbReference type="InterPro" id="IPR025736">
    <property type="entry name" value="PucR_C-HTH_dom"/>
</dbReference>
<sequence length="498" mass="58803">MKLSMWMIANRLTSFDLELHIKNDAKQVLKSARQVYANDCAVVTARGSNVICYDASDVANQIIIKNMSVTQGMELVQSVFDFYQDWIDEIKQQLKDFNYQKVIDLSWNVFHNPILLFNGNHRILAMSRYYTDEEMGIEWSYLKEFGYPSMEHFQVMRSNNMLRDVEYAQLFAFTKNDSSNAMSSPIRFRDKICGRLIVLEKDRKFNQGDVELLNILVNELRLPLAEQKSEDKTLSEINFDCLGNLLDGTGTNIQSLTFLLSYMQWNINDYYKVYKIKIQESQETLTVKERFFLETLRRNTMGCAVLKKEKGGELYIIHNLHHSPESAVKERLLNLAKYNRFFLTESLEFQGIYHLNFLREQADYAMDLIHIYHYDPDMLAEHLPCISFYNCAIEYLITSGNLGKSMYALHPDILRLWRERCRDKDHKLDTYICYLENGRSLKKAAEHLHLHRNTLVYRINKIQESLHYHSDDLYTMDYIRLSIRILYILEKRGFPLNI</sequence>
<evidence type="ECO:0000313" key="2">
    <source>
        <dbReference type="EMBL" id="MBC8571865.1"/>
    </source>
</evidence>
<dbReference type="EMBL" id="JACRSZ010000001">
    <property type="protein sequence ID" value="MBC8571865.1"/>
    <property type="molecule type" value="Genomic_DNA"/>
</dbReference>
<dbReference type="Pfam" id="PF13556">
    <property type="entry name" value="HTH_30"/>
    <property type="match status" value="1"/>
</dbReference>
<proteinExistence type="predicted"/>
<reference evidence="2 3" key="1">
    <citation type="submission" date="2020-08" db="EMBL/GenBank/DDBJ databases">
        <title>Genome public.</title>
        <authorList>
            <person name="Liu C."/>
            <person name="Sun Q."/>
        </authorList>
    </citation>
    <scope>NUCLEOTIDE SEQUENCE [LARGE SCALE GENOMIC DNA]</scope>
    <source>
        <strain evidence="2 3">NSJ-46</strain>
    </source>
</reference>
<dbReference type="PANTHER" id="PTHR33744">
    <property type="entry name" value="CARBOHYDRATE DIACID REGULATOR"/>
    <property type="match status" value="1"/>
</dbReference>
<dbReference type="RefSeq" id="WP_249306858.1">
    <property type="nucleotide sequence ID" value="NZ_JACRSZ010000001.1"/>
</dbReference>
<feature type="domain" description="PucR C-terminal helix-turn-helix" evidence="1">
    <location>
        <begin position="429"/>
        <end position="472"/>
    </location>
</feature>
<gene>
    <name evidence="2" type="ORF">H8716_02010</name>
</gene>
<dbReference type="InterPro" id="IPR042070">
    <property type="entry name" value="PucR_C-HTH_sf"/>
</dbReference>